<sequence>MIEGLDNETKETEDNGSFLPSFLPNMFNTVESVIDSFDEADQSLNGSGDGETFVKPHWVDDYTKSDGTFISGFWRDGDGDTSVDLTEDEGGGYFRSL</sequence>
<name>A0ABW8S964_9CLOT</name>
<organism evidence="1 2">
    <name type="scientific">Candidatus Clostridium helianthi</name>
    <dbReference type="NCBI Taxonomy" id="3381660"/>
    <lineage>
        <taxon>Bacteria</taxon>
        <taxon>Bacillati</taxon>
        <taxon>Bacillota</taxon>
        <taxon>Clostridia</taxon>
        <taxon>Eubacteriales</taxon>
        <taxon>Clostridiaceae</taxon>
        <taxon>Clostridium</taxon>
    </lineage>
</organism>
<protein>
    <submittedName>
        <fullName evidence="1">Uncharacterized protein</fullName>
    </submittedName>
</protein>
<gene>
    <name evidence="1" type="ORF">ACJDTP_19560</name>
</gene>
<accession>A0ABW8S964</accession>
<dbReference type="EMBL" id="JBJIAB010000030">
    <property type="protein sequence ID" value="MFL0167272.1"/>
    <property type="molecule type" value="Genomic_DNA"/>
</dbReference>
<comment type="caution">
    <text evidence="1">The sequence shown here is derived from an EMBL/GenBank/DDBJ whole genome shotgun (WGS) entry which is preliminary data.</text>
</comment>
<keyword evidence="2" id="KW-1185">Reference proteome</keyword>
<dbReference type="RefSeq" id="WP_406762174.1">
    <property type="nucleotide sequence ID" value="NZ_JBJIAB010000030.1"/>
</dbReference>
<dbReference type="Proteomes" id="UP001623600">
    <property type="component" value="Unassembled WGS sequence"/>
</dbReference>
<reference evidence="1 2" key="1">
    <citation type="submission" date="2024-11" db="EMBL/GenBank/DDBJ databases">
        <authorList>
            <person name="Heng Y.C."/>
            <person name="Lim A.C.H."/>
            <person name="Lee J.K.Y."/>
            <person name="Kittelmann S."/>
        </authorList>
    </citation>
    <scope>NUCLEOTIDE SEQUENCE [LARGE SCALE GENOMIC DNA]</scope>
    <source>
        <strain evidence="1 2">WILCCON 0112</strain>
    </source>
</reference>
<proteinExistence type="predicted"/>
<evidence type="ECO:0000313" key="1">
    <source>
        <dbReference type="EMBL" id="MFL0167272.1"/>
    </source>
</evidence>
<evidence type="ECO:0000313" key="2">
    <source>
        <dbReference type="Proteomes" id="UP001623600"/>
    </source>
</evidence>